<evidence type="ECO:0000256" key="8">
    <source>
        <dbReference type="ARBA" id="ARBA00023170"/>
    </source>
</evidence>
<keyword evidence="4 15" id="KW-1133">Transmembrane helix</keyword>
<sequence length="877" mass="99126">MDKLLLISLVALGWTEARCPHSLSGKKYPLTIGMLSASNRDLVTQKTIQQYLNFTDTVNNCFEKPHYINLLINSTLKIPEHGWTYVQRGIEKALKEQGADQGIQPNLIIGPFYTNLAIVLQKIKIPYIMTAYKGFDWIDMSRVQDTIKWKTLIEIRPPAADLNRAIVDYFIVKQYESALMIMPESAADNQECHNLAATMLNNSLSLIPFTVDPSSSAINESVSEVLRNAQLSSQQRIIVCSPRDTRDNLIRKVLVKARSYGMLHQPDMTFFFMDPASYYEPFSGASKMYELGLFSRRCELLAYRYIRPEGTTIEENNAAAIDTAKLTSLALDKYLRLPKSNKDVIDNEKFLRVIKETNFTDGRTGKIYFDKNGQRKNFHLYLYDHGGEESMYKTIARWGPNGANSDLRLNLTNSTQHDNGDREYGIMPDLVRIVVVEEDPFVIRRSEPILGDYYEGFSIDLIKRLAQELKFKYELYVSPGNVYGAKNLLTNQWDGMVNEVLSGNATLACGAISITSARETVIDFSLGVVSTGVNILVKRPDEDLTIFQFMMPFSLELWMAILGASTLVTIVFFAMDYCSEEDRRFTLKETIWFTIGTLLKRGTDFAPVPISQRILTAGFLFFVLITVSTYTANMAAFLTIKNFGETVNSFETLAESKKIGVSTVINSATMAFLKNDQGQKNVYKKIWSKVLGSNGQVVNASEGMKKVKKGTHAFIFDYLINEAFQNRHCDVMAVSNPILLQEHGIGMMAGAPFKSHINIALLKLKEEGFMARMKKKWWDDKRECEVGSDSQRTGEVKFSVEHTAGVFIVGLFGVCVAAMLFISKKVWLLILGAFRKHQKRRNKQTSPDQDSPTTNNGMEESKRERLRLYVGDKGEAV</sequence>
<feature type="compositionally biased region" description="Polar residues" evidence="14">
    <location>
        <begin position="844"/>
        <end position="858"/>
    </location>
</feature>
<dbReference type="OrthoDB" id="5984008at2759"/>
<keyword evidence="12" id="KW-0407">Ion channel</keyword>
<name>A0A9W3BIM6_BIOGL</name>
<evidence type="ECO:0000256" key="2">
    <source>
        <dbReference type="ARBA" id="ARBA00022448"/>
    </source>
</evidence>
<dbReference type="Gene3D" id="1.10.287.70">
    <property type="match status" value="1"/>
</dbReference>
<evidence type="ECO:0000259" key="18">
    <source>
        <dbReference type="SMART" id="SM00918"/>
    </source>
</evidence>
<dbReference type="SUPFAM" id="SSF53850">
    <property type="entry name" value="Periplasmic binding protein-like II"/>
    <property type="match status" value="1"/>
</dbReference>
<feature type="signal peptide" evidence="16">
    <location>
        <begin position="1"/>
        <end position="17"/>
    </location>
</feature>
<evidence type="ECO:0000313" key="19">
    <source>
        <dbReference type="Proteomes" id="UP001165740"/>
    </source>
</evidence>
<feature type="transmembrane region" description="Helical" evidence="15">
    <location>
        <begin position="557"/>
        <end position="578"/>
    </location>
</feature>
<accession>A0A9W3BIM6</accession>
<evidence type="ECO:0000256" key="1">
    <source>
        <dbReference type="ARBA" id="ARBA00004141"/>
    </source>
</evidence>
<organism evidence="19 20">
    <name type="scientific">Biomphalaria glabrata</name>
    <name type="common">Bloodfluke planorb</name>
    <name type="synonym">Freshwater snail</name>
    <dbReference type="NCBI Taxonomy" id="6526"/>
    <lineage>
        <taxon>Eukaryota</taxon>
        <taxon>Metazoa</taxon>
        <taxon>Spiralia</taxon>
        <taxon>Lophotrochozoa</taxon>
        <taxon>Mollusca</taxon>
        <taxon>Gastropoda</taxon>
        <taxon>Heterobranchia</taxon>
        <taxon>Euthyneura</taxon>
        <taxon>Panpulmonata</taxon>
        <taxon>Hygrophila</taxon>
        <taxon>Lymnaeoidea</taxon>
        <taxon>Planorbidae</taxon>
        <taxon>Biomphalaria</taxon>
    </lineage>
</organism>
<dbReference type="InterPro" id="IPR028082">
    <property type="entry name" value="Peripla_BP_I"/>
</dbReference>
<dbReference type="Gene3D" id="3.40.190.10">
    <property type="entry name" value="Periplasmic binding protein-like II"/>
    <property type="match status" value="2"/>
</dbReference>
<evidence type="ECO:0000256" key="13">
    <source>
        <dbReference type="ARBA" id="ARBA00034100"/>
    </source>
</evidence>
<dbReference type="Pfam" id="PF00060">
    <property type="entry name" value="Lig_chan"/>
    <property type="match status" value="1"/>
</dbReference>
<dbReference type="Gene3D" id="3.40.50.2300">
    <property type="match status" value="2"/>
</dbReference>
<keyword evidence="16" id="KW-0732">Signal</keyword>
<dbReference type="GO" id="GO:0015276">
    <property type="term" value="F:ligand-gated monoatomic ion channel activity"/>
    <property type="evidence" value="ECO:0007669"/>
    <property type="project" value="InterPro"/>
</dbReference>
<keyword evidence="6" id="KW-0406">Ion transport</keyword>
<protein>
    <submittedName>
        <fullName evidence="20">Glutamate receptor 2-like</fullName>
    </submittedName>
</protein>
<feature type="domain" description="Ionotropic glutamate receptor C-terminal" evidence="17">
    <location>
        <begin position="432"/>
        <end position="780"/>
    </location>
</feature>
<evidence type="ECO:0000256" key="5">
    <source>
        <dbReference type="ARBA" id="ARBA00023018"/>
    </source>
</evidence>
<keyword evidence="11" id="KW-1071">Ligand-gated ion channel</keyword>
<dbReference type="InterPro" id="IPR001320">
    <property type="entry name" value="Iontro_rcpt_C"/>
</dbReference>
<evidence type="ECO:0000259" key="17">
    <source>
        <dbReference type="SMART" id="SM00079"/>
    </source>
</evidence>
<dbReference type="InterPro" id="IPR019594">
    <property type="entry name" value="Glu/Gly-bd"/>
</dbReference>
<keyword evidence="10" id="KW-0628">Postsynaptic cell membrane</keyword>
<dbReference type="RefSeq" id="XP_055899288.1">
    <property type="nucleotide sequence ID" value="XM_056043313.1"/>
</dbReference>
<dbReference type="InterPro" id="IPR015683">
    <property type="entry name" value="Ionotropic_Glu_rcpt"/>
</dbReference>
<proteinExistence type="predicted"/>
<dbReference type="GO" id="GO:0045211">
    <property type="term" value="C:postsynaptic membrane"/>
    <property type="evidence" value="ECO:0007669"/>
    <property type="project" value="UniProtKB-SubCell"/>
</dbReference>
<dbReference type="PANTHER" id="PTHR18966">
    <property type="entry name" value="IONOTROPIC GLUTAMATE RECEPTOR"/>
    <property type="match status" value="1"/>
</dbReference>
<keyword evidence="8" id="KW-0675">Receptor</keyword>
<feature type="chain" id="PRO_5040719813" evidence="16">
    <location>
        <begin position="18"/>
        <end position="877"/>
    </location>
</feature>
<dbReference type="Pfam" id="PF01094">
    <property type="entry name" value="ANF_receptor"/>
    <property type="match status" value="1"/>
</dbReference>
<feature type="region of interest" description="Disordered" evidence="14">
    <location>
        <begin position="840"/>
        <end position="865"/>
    </location>
</feature>
<keyword evidence="9" id="KW-0325">Glycoprotein</keyword>
<dbReference type="FunFam" id="3.40.190.10:FF:000024">
    <property type="entry name" value="Glutamate receptor, ionotropic, delta 1"/>
    <property type="match status" value="1"/>
</dbReference>
<evidence type="ECO:0000313" key="20">
    <source>
        <dbReference type="RefSeq" id="XP_055899288.1"/>
    </source>
</evidence>
<keyword evidence="7 15" id="KW-0472">Membrane</keyword>
<gene>
    <name evidence="20" type="primary">LOC106062446</name>
</gene>
<feature type="domain" description="Ionotropic glutamate receptor L-glutamate and glycine-binding" evidence="18">
    <location>
        <begin position="440"/>
        <end position="502"/>
    </location>
</feature>
<keyword evidence="2" id="KW-0813">Transport</keyword>
<evidence type="ECO:0000256" key="11">
    <source>
        <dbReference type="ARBA" id="ARBA00023286"/>
    </source>
</evidence>
<dbReference type="InterPro" id="IPR001828">
    <property type="entry name" value="ANF_lig-bd_rcpt"/>
</dbReference>
<evidence type="ECO:0000256" key="4">
    <source>
        <dbReference type="ARBA" id="ARBA00022989"/>
    </source>
</evidence>
<feature type="transmembrane region" description="Helical" evidence="15">
    <location>
        <begin position="806"/>
        <end position="834"/>
    </location>
</feature>
<keyword evidence="5" id="KW-0770">Synapse</keyword>
<evidence type="ECO:0000256" key="12">
    <source>
        <dbReference type="ARBA" id="ARBA00023303"/>
    </source>
</evidence>
<dbReference type="SMART" id="SM00079">
    <property type="entry name" value="PBPe"/>
    <property type="match status" value="1"/>
</dbReference>
<dbReference type="GeneID" id="106062446"/>
<dbReference type="SUPFAM" id="SSF53822">
    <property type="entry name" value="Periplasmic binding protein-like I"/>
    <property type="match status" value="1"/>
</dbReference>
<evidence type="ECO:0000256" key="10">
    <source>
        <dbReference type="ARBA" id="ARBA00023257"/>
    </source>
</evidence>
<dbReference type="Pfam" id="PF10613">
    <property type="entry name" value="Lig_chan-Glu_bd"/>
    <property type="match status" value="1"/>
</dbReference>
<dbReference type="SMART" id="SM00918">
    <property type="entry name" value="Lig_chan-Glu_bd"/>
    <property type="match status" value="1"/>
</dbReference>
<evidence type="ECO:0000256" key="15">
    <source>
        <dbReference type="SAM" id="Phobius"/>
    </source>
</evidence>
<evidence type="ECO:0000256" key="6">
    <source>
        <dbReference type="ARBA" id="ARBA00023065"/>
    </source>
</evidence>
<keyword evidence="3 15" id="KW-0812">Transmembrane</keyword>
<reference evidence="20" key="1">
    <citation type="submission" date="2025-08" db="UniProtKB">
        <authorList>
            <consortium name="RefSeq"/>
        </authorList>
    </citation>
    <scope>IDENTIFICATION</scope>
</reference>
<dbReference type="OMA" id="SAVMVMP"/>
<evidence type="ECO:0000256" key="9">
    <source>
        <dbReference type="ARBA" id="ARBA00023180"/>
    </source>
</evidence>
<dbReference type="Proteomes" id="UP001165740">
    <property type="component" value="Chromosome 10"/>
</dbReference>
<comment type="subcellular location">
    <subcellularLocation>
        <location evidence="1">Membrane</location>
        <topology evidence="1">Multi-pass membrane protein</topology>
    </subcellularLocation>
    <subcellularLocation>
        <location evidence="13">Postsynaptic cell membrane</location>
    </subcellularLocation>
</comment>
<evidence type="ECO:0000256" key="16">
    <source>
        <dbReference type="SAM" id="SignalP"/>
    </source>
</evidence>
<keyword evidence="19" id="KW-1185">Reference proteome</keyword>
<feature type="transmembrane region" description="Helical" evidence="15">
    <location>
        <begin position="619"/>
        <end position="640"/>
    </location>
</feature>
<dbReference type="AlphaFoldDB" id="A0A9W3BIM6"/>
<evidence type="ECO:0000256" key="14">
    <source>
        <dbReference type="SAM" id="MobiDB-lite"/>
    </source>
</evidence>
<evidence type="ECO:0000256" key="7">
    <source>
        <dbReference type="ARBA" id="ARBA00023136"/>
    </source>
</evidence>
<evidence type="ECO:0000256" key="3">
    <source>
        <dbReference type="ARBA" id="ARBA00022692"/>
    </source>
</evidence>